<dbReference type="EMBL" id="AACYSG010000008">
    <property type="protein sequence ID" value="EAN6191887.1"/>
    <property type="molecule type" value="Genomic_DNA"/>
</dbReference>
<dbReference type="Pfam" id="PF05136">
    <property type="entry name" value="Phage_portal_2"/>
    <property type="match status" value="1"/>
</dbReference>
<proteinExistence type="predicted"/>
<accession>A0A5T3N3G4</accession>
<protein>
    <submittedName>
        <fullName evidence="2">Phage portal protein</fullName>
    </submittedName>
</protein>
<gene>
    <name evidence="2" type="ORF">EJS11_10705</name>
</gene>
<reference evidence="2" key="1">
    <citation type="submission" date="2018-12" db="EMBL/GenBank/DDBJ databases">
        <authorList>
            <consortium name="PulseNet: The National Subtyping Network for Foodborne Disease Surveillance"/>
            <person name="Tarr C.L."/>
            <person name="Trees E."/>
            <person name="Katz L.S."/>
            <person name="Carleton-Romer H.A."/>
            <person name="Stroika S."/>
            <person name="Kucerova Z."/>
            <person name="Roache K.F."/>
            <person name="Sabol A.L."/>
            <person name="Besser J."/>
            <person name="Gerner-Smidt P."/>
        </authorList>
    </citation>
    <scope>NUCLEOTIDE SEQUENCE</scope>
    <source>
        <strain evidence="2">PNUSAS060203</strain>
    </source>
</reference>
<dbReference type="GO" id="GO:0005198">
    <property type="term" value="F:structural molecule activity"/>
    <property type="evidence" value="ECO:0007669"/>
    <property type="project" value="InterPro"/>
</dbReference>
<name>A0A5T3N3G4_SALER</name>
<organism evidence="2">
    <name type="scientific">Salmonella enterica</name>
    <name type="common">Salmonella choleraesuis</name>
    <dbReference type="NCBI Taxonomy" id="28901"/>
    <lineage>
        <taxon>Bacteria</taxon>
        <taxon>Pseudomonadati</taxon>
        <taxon>Pseudomonadota</taxon>
        <taxon>Gammaproteobacteria</taxon>
        <taxon>Enterobacterales</taxon>
        <taxon>Enterobacteriaceae</taxon>
        <taxon>Salmonella</taxon>
    </lineage>
</organism>
<dbReference type="InterPro" id="IPR006429">
    <property type="entry name" value="Phage_lambda_portal"/>
</dbReference>
<dbReference type="NCBIfam" id="TIGR01539">
    <property type="entry name" value="portal_lambda"/>
    <property type="match status" value="1"/>
</dbReference>
<evidence type="ECO:0000256" key="1">
    <source>
        <dbReference type="SAM" id="MobiDB-lite"/>
    </source>
</evidence>
<evidence type="ECO:0000313" key="2">
    <source>
        <dbReference type="EMBL" id="EAN6191887.1"/>
    </source>
</evidence>
<feature type="compositionally biased region" description="Acidic residues" evidence="1">
    <location>
        <begin position="296"/>
        <end position="306"/>
    </location>
</feature>
<dbReference type="AlphaFoldDB" id="A0A5T3N3G4"/>
<comment type="caution">
    <text evidence="2">The sequence shown here is derived from an EMBL/GenBank/DDBJ whole genome shotgun (WGS) entry which is preliminary data.</text>
</comment>
<feature type="region of interest" description="Disordered" evidence="1">
    <location>
        <begin position="291"/>
        <end position="311"/>
    </location>
</feature>
<sequence length="502" mass="56524">MFSFFNRNKKAETPMKKIGIRQHRRVFVDKKVEQYTKQLNTRSLGLVGDRIDAATESQTITGSINSAIKGSAQRLYNQGRTLALNTSIGARYAQHVVDQVVGTGLSPKTFIMKGGKLDTETNTMLENAFWRWAGSQKRFSRNGKLNFLELLKMCEKERVMGGEAFVVLHDEGRDLQVSVLGADKCDWTDCRKLDNGNTVYQGIEYDSETIRPVAYWFRRYDLFTQTFTGEKYRVEAEKVLHYYIPATAEALRGVTDFLPVIKDIAHMDAFRETAIIQKRIAASSMGFIERPKAEGNDFDTGEDEDNYQPPSVVTDFEPGTIQELEAGATIKSIQATQGGDDFDKFNEAMLTAVSMGLSSYKTALTGDTSSVNYSAARFGALMERNRFKGNQDRLIDIVVMPLFEAFLNHAVLHSLVNIRMTQIDNIILNTTVIRPKYESVDPIKDINAEVMLIEKGLKSRSAVIMERGEDPVQVFKEIEAEKEHINIHVASDGEKKSPESQE</sequence>
<dbReference type="GO" id="GO:0019068">
    <property type="term" value="P:virion assembly"/>
    <property type="evidence" value="ECO:0007669"/>
    <property type="project" value="InterPro"/>
</dbReference>